<proteinExistence type="predicted"/>
<dbReference type="SUPFAM" id="SSF53098">
    <property type="entry name" value="Ribonuclease H-like"/>
    <property type="match status" value="1"/>
</dbReference>
<dbReference type="AlphaFoldDB" id="X6MQB3"/>
<accession>X6MQB3</accession>
<organism evidence="2 3">
    <name type="scientific">Reticulomyxa filosa</name>
    <dbReference type="NCBI Taxonomy" id="46433"/>
    <lineage>
        <taxon>Eukaryota</taxon>
        <taxon>Sar</taxon>
        <taxon>Rhizaria</taxon>
        <taxon>Retaria</taxon>
        <taxon>Foraminifera</taxon>
        <taxon>Monothalamids</taxon>
        <taxon>Reticulomyxidae</taxon>
        <taxon>Reticulomyxa</taxon>
    </lineage>
</organism>
<comment type="caution">
    <text evidence="2">The sequence shown here is derived from an EMBL/GenBank/DDBJ whole genome shotgun (WGS) entry which is preliminary data.</text>
</comment>
<evidence type="ECO:0000256" key="1">
    <source>
        <dbReference type="SAM" id="MobiDB-lite"/>
    </source>
</evidence>
<dbReference type="SUPFAM" id="SSF56672">
    <property type="entry name" value="DNA/RNA polymerases"/>
    <property type="match status" value="1"/>
</dbReference>
<gene>
    <name evidence="2" type="ORF">RFI_21165</name>
</gene>
<sequence>MPFFLSTICSLNKFISIRPAMTKSSKQEHNFLCFCNLFFYYNFSTFMKVKMCLEKMSLHKDDYFELSVSAYPKIFGKKRNVLVIERMKEMFSVADNFFDTIATLPPSARDSMMQSVLTWYEQAIAKLQEEGKMPNSSDEKKNEGDNGNFVAEDNFLVHSDTSKDVKSPLSVLIDADTATEKMPKKKEINIAANEKGNEKLTTHSVPVDKVMITIPKGEPANMDVGQLLDMKSNINQSFDEISGAKVNYTYEFVKCGDVMFNHESDNFYEIENIVYINCDQWSYHKNISLPIYSSMDLYKYFSQSLVLIPDDHIKKSVMVVVVIEFVSYFSVDQLDPMTNTLSFFFKKVTGKNASSFPLSKFSTNFDENIRLVTSSTFHSINSIRFISVKVKPGSEKKRKAPTSKISKSKRTRSSSPIFQGGCRTGNDKTQVYRHENGKSERVFPKQKQRDNNCALYSICRALSYEFNKKAKSATQRITRGRIVSALKLRELLGVPDESMLTFNHITRVTQILKEKYDFNIGVNVYTILDKKLNLQFSTPQDDLIDPTKKWISLWHGFPAENHYGAIISFTEKKKLELCKVCKRALKSGHVCDVESATIMQGYYRRNKKKLTAPGLLVNYGKPCKKEVIPAKEWTLTKDKSNKKWNSFAVIDVKTFIDKSLNVNDWKEGNVMYHIPYAVGCLLRDKFYCYKGPNCIQTFLERHGDEDLIVCGFNNRRYDSLFFLKDHLRNRDNTSADFVVDDAKIMCLKVKKLKFVDIAAFIPSPLENACKCFFDIPEALTKKNFSHQLIQGFDDVYKYETKVEVDDNVLFHAMKYLRSKMTRQDWITLDPRDVADMIMKELKDFKDFTYSKLCELTEQKNEYHRILIEFDEDAPEVYPNPWRKCLENNCRFVLWLACKTQNTFAEILCHKDRVPWIFDSPTIASFAYLNWRHSLRDHKLARHSIEIPKTNCKYNFIKAAVYDGTVLNFFNHFKSVDYDKPYEEINDHLTYFDVGSRYYSAQTGVEAMIMAGEDEAKDFIPRYPVGPSYWSNNPKEDYDNGYMGFYYVKVIPPRDLLAPIIPKRKKEFDIAFIKKSDMRHWLSNGLVSALDPFEGIYGSVILKFAEKFGYKYEFKKEALVYKNSIEGMFDCARKILQMKNAEDKKKEEGKSYNKSICLLSELILNAGFVQSCMHDCIQKKIVISSISEMMNFLKKGDIINFHCLKMKKTSKKLWLCFELHNLKRHSQSKMKLLLLNIQK</sequence>
<dbReference type="InterPro" id="IPR043502">
    <property type="entry name" value="DNA/RNA_pol_sf"/>
</dbReference>
<reference evidence="2 3" key="1">
    <citation type="journal article" date="2013" name="Curr. Biol.">
        <title>The Genome of the Foraminiferan Reticulomyxa filosa.</title>
        <authorList>
            <person name="Glockner G."/>
            <person name="Hulsmann N."/>
            <person name="Schleicher M."/>
            <person name="Noegel A.A."/>
            <person name="Eichinger L."/>
            <person name="Gallinger C."/>
            <person name="Pawlowski J."/>
            <person name="Sierra R."/>
            <person name="Euteneuer U."/>
            <person name="Pillet L."/>
            <person name="Moustafa A."/>
            <person name="Platzer M."/>
            <person name="Groth M."/>
            <person name="Szafranski K."/>
            <person name="Schliwa M."/>
        </authorList>
    </citation>
    <scope>NUCLEOTIDE SEQUENCE [LARGE SCALE GENOMIC DNA]</scope>
</reference>
<feature type="compositionally biased region" description="Basic residues" evidence="1">
    <location>
        <begin position="396"/>
        <end position="412"/>
    </location>
</feature>
<evidence type="ECO:0000313" key="3">
    <source>
        <dbReference type="Proteomes" id="UP000023152"/>
    </source>
</evidence>
<dbReference type="InterPro" id="IPR012337">
    <property type="entry name" value="RNaseH-like_sf"/>
</dbReference>
<protein>
    <submittedName>
        <fullName evidence="2">Uncharacterized protein</fullName>
    </submittedName>
</protein>
<evidence type="ECO:0000313" key="2">
    <source>
        <dbReference type="EMBL" id="ETO16193.1"/>
    </source>
</evidence>
<feature type="region of interest" description="Disordered" evidence="1">
    <location>
        <begin position="394"/>
        <end position="420"/>
    </location>
</feature>
<dbReference type="Proteomes" id="UP000023152">
    <property type="component" value="Unassembled WGS sequence"/>
</dbReference>
<dbReference type="EMBL" id="ASPP01018494">
    <property type="protein sequence ID" value="ETO16193.1"/>
    <property type="molecule type" value="Genomic_DNA"/>
</dbReference>
<name>X6MQB3_RETFI</name>
<keyword evidence="3" id="KW-1185">Reference proteome</keyword>